<protein>
    <recommendedName>
        <fullName evidence="3">procollagen-proline 3-dioxygenase</fullName>
        <ecNumber evidence="3">1.14.11.7</ecNumber>
    </recommendedName>
</protein>
<dbReference type="Proteomes" id="UP000235145">
    <property type="component" value="Unassembled WGS sequence"/>
</dbReference>
<comment type="cofactor">
    <cofactor evidence="1">
        <name>L-ascorbate</name>
        <dbReference type="ChEBI" id="CHEBI:38290"/>
    </cofactor>
</comment>
<evidence type="ECO:0000256" key="4">
    <source>
        <dbReference type="ARBA" id="ARBA00022723"/>
    </source>
</evidence>
<evidence type="ECO:0000256" key="5">
    <source>
        <dbReference type="ARBA" id="ARBA00022737"/>
    </source>
</evidence>
<evidence type="ECO:0000313" key="12">
    <source>
        <dbReference type="Proteomes" id="UP000235145"/>
    </source>
</evidence>
<keyword evidence="7" id="KW-0560">Oxidoreductase</keyword>
<feature type="compositionally biased region" description="Polar residues" evidence="9">
    <location>
        <begin position="1"/>
        <end position="19"/>
    </location>
</feature>
<dbReference type="InterPro" id="IPR006620">
    <property type="entry name" value="Pro_4_hyd_alph"/>
</dbReference>
<evidence type="ECO:0000256" key="9">
    <source>
        <dbReference type="SAM" id="MobiDB-lite"/>
    </source>
</evidence>
<keyword evidence="12" id="KW-1185">Reference proteome</keyword>
<accession>A0A9R1XI05</accession>
<keyword evidence="8" id="KW-0408">Iron</keyword>
<dbReference type="EC" id="1.14.11.7" evidence="3"/>
<feature type="domain" description="Fe2OG dioxygenase" evidence="10">
    <location>
        <begin position="96"/>
        <end position="204"/>
    </location>
</feature>
<evidence type="ECO:0000256" key="3">
    <source>
        <dbReference type="ARBA" id="ARBA00012262"/>
    </source>
</evidence>
<evidence type="ECO:0000256" key="7">
    <source>
        <dbReference type="ARBA" id="ARBA00023002"/>
    </source>
</evidence>
<evidence type="ECO:0000256" key="8">
    <source>
        <dbReference type="ARBA" id="ARBA00023004"/>
    </source>
</evidence>
<evidence type="ECO:0000256" key="6">
    <source>
        <dbReference type="ARBA" id="ARBA00022964"/>
    </source>
</evidence>
<dbReference type="GO" id="GO:0005506">
    <property type="term" value="F:iron ion binding"/>
    <property type="evidence" value="ECO:0007669"/>
    <property type="project" value="InterPro"/>
</dbReference>
<evidence type="ECO:0000256" key="1">
    <source>
        <dbReference type="ARBA" id="ARBA00001961"/>
    </source>
</evidence>
<proteinExistence type="predicted"/>
<dbReference type="InterPro" id="IPR005123">
    <property type="entry name" value="Oxoglu/Fe-dep_dioxygenase_dom"/>
</dbReference>
<gene>
    <name evidence="11" type="ORF">LSAT_V11C400166070</name>
</gene>
<organism evidence="11 12">
    <name type="scientific">Lactuca sativa</name>
    <name type="common">Garden lettuce</name>
    <dbReference type="NCBI Taxonomy" id="4236"/>
    <lineage>
        <taxon>Eukaryota</taxon>
        <taxon>Viridiplantae</taxon>
        <taxon>Streptophyta</taxon>
        <taxon>Embryophyta</taxon>
        <taxon>Tracheophyta</taxon>
        <taxon>Spermatophyta</taxon>
        <taxon>Magnoliopsida</taxon>
        <taxon>eudicotyledons</taxon>
        <taxon>Gunneridae</taxon>
        <taxon>Pentapetalae</taxon>
        <taxon>asterids</taxon>
        <taxon>campanulids</taxon>
        <taxon>Asterales</taxon>
        <taxon>Asteraceae</taxon>
        <taxon>Cichorioideae</taxon>
        <taxon>Cichorieae</taxon>
        <taxon>Lactucinae</taxon>
        <taxon>Lactuca</taxon>
    </lineage>
</organism>
<dbReference type="SMART" id="SM00702">
    <property type="entry name" value="P4Hc"/>
    <property type="match status" value="1"/>
</dbReference>
<comment type="caution">
    <text evidence="11">The sequence shown here is derived from an EMBL/GenBank/DDBJ whole genome shotgun (WGS) entry which is preliminary data.</text>
</comment>
<keyword evidence="4" id="KW-0479">Metal-binding</keyword>
<feature type="region of interest" description="Disordered" evidence="9">
    <location>
        <begin position="1"/>
        <end position="20"/>
    </location>
</feature>
<sequence>MSSAGIHSPTATGTSNSMADSEHPRLILHDFLSPDLCKGFTYKSIDLQELEFIHKSCSTIGYRENVFSTTLSHLIATNSPHLILPFLPIREKLKEKVEEFFGCEYELFIEFTGLISWCKGASIGWHSDDNRPYLKQRDYAAVCYLNSYGVDFNGGLFHFQDGNPATFVPMAGDVLIYTADTRNVHSVEEITNGERLTLTLWFTRDKSHDEDVKLISSLTKHPCNSSDTYSKPYLPFPASQNMYWFPSEESLKYQSGFDIRCGRLHVLGYQFCCKDARVKSSMDFSDILLEPLHLVKGNDLFDKEFSNILHLLQVVQFYHWKGPTELKRSEFKMEAMNVVQVSMSQREEIRLLKVESLKDEDLAEVIFNGGGSVEHDWVSFCDVVDLWEAYTSNLWDNLVFRLPDWIANQSIFYE</sequence>
<dbReference type="Gene3D" id="2.60.120.620">
    <property type="entry name" value="q2cbj1_9rhob like domain"/>
    <property type="match status" value="1"/>
</dbReference>
<dbReference type="GO" id="GO:0031418">
    <property type="term" value="F:L-ascorbic acid binding"/>
    <property type="evidence" value="ECO:0007669"/>
    <property type="project" value="InterPro"/>
</dbReference>
<dbReference type="PANTHER" id="PTHR14049:SF9">
    <property type="entry name" value="PROCOLLAGEN-PROLINE 3-DIOXYGENASE"/>
    <property type="match status" value="1"/>
</dbReference>
<comment type="cofactor">
    <cofactor evidence="2">
        <name>Fe cation</name>
        <dbReference type="ChEBI" id="CHEBI:24875"/>
    </cofactor>
</comment>
<dbReference type="PROSITE" id="PS51471">
    <property type="entry name" value="FE2OG_OXY"/>
    <property type="match status" value="1"/>
</dbReference>
<dbReference type="AlphaFoldDB" id="A0A9R1XI05"/>
<evidence type="ECO:0000259" key="10">
    <source>
        <dbReference type="PROSITE" id="PS51471"/>
    </source>
</evidence>
<dbReference type="EMBL" id="NBSK02000004">
    <property type="protein sequence ID" value="KAJ0213384.1"/>
    <property type="molecule type" value="Genomic_DNA"/>
</dbReference>
<evidence type="ECO:0000256" key="2">
    <source>
        <dbReference type="ARBA" id="ARBA00001962"/>
    </source>
</evidence>
<dbReference type="Pfam" id="PF13640">
    <property type="entry name" value="2OG-FeII_Oxy_3"/>
    <property type="match status" value="1"/>
</dbReference>
<keyword evidence="6" id="KW-0223">Dioxygenase</keyword>
<reference evidence="11 12" key="1">
    <citation type="journal article" date="2017" name="Nat. Commun.">
        <title>Genome assembly with in vitro proximity ligation data and whole-genome triplication in lettuce.</title>
        <authorList>
            <person name="Reyes-Chin-Wo S."/>
            <person name="Wang Z."/>
            <person name="Yang X."/>
            <person name="Kozik A."/>
            <person name="Arikit S."/>
            <person name="Song C."/>
            <person name="Xia L."/>
            <person name="Froenicke L."/>
            <person name="Lavelle D.O."/>
            <person name="Truco M.J."/>
            <person name="Xia R."/>
            <person name="Zhu S."/>
            <person name="Xu C."/>
            <person name="Xu H."/>
            <person name="Xu X."/>
            <person name="Cox K."/>
            <person name="Korf I."/>
            <person name="Meyers B.C."/>
            <person name="Michelmore R.W."/>
        </authorList>
    </citation>
    <scope>NUCLEOTIDE SEQUENCE [LARGE SCALE GENOMIC DNA]</scope>
    <source>
        <strain evidence="12">cv. Salinas</strain>
        <tissue evidence="11">Seedlings</tissue>
    </source>
</reference>
<dbReference type="GO" id="GO:0019797">
    <property type="term" value="F:procollagen-proline 3-dioxygenase activity"/>
    <property type="evidence" value="ECO:0007669"/>
    <property type="project" value="UniProtKB-EC"/>
</dbReference>
<dbReference type="GO" id="GO:0032963">
    <property type="term" value="P:collagen metabolic process"/>
    <property type="evidence" value="ECO:0007669"/>
    <property type="project" value="InterPro"/>
</dbReference>
<keyword evidence="5" id="KW-0677">Repeat</keyword>
<evidence type="ECO:0000313" key="11">
    <source>
        <dbReference type="EMBL" id="KAJ0213384.1"/>
    </source>
</evidence>
<dbReference type="InterPro" id="IPR039575">
    <property type="entry name" value="P3H"/>
</dbReference>
<name>A0A9R1XI05_LACSA</name>
<dbReference type="PANTHER" id="PTHR14049">
    <property type="entry name" value="LEPRECAN 1"/>
    <property type="match status" value="1"/>
</dbReference>
<dbReference type="InterPro" id="IPR044862">
    <property type="entry name" value="Pro_4_hyd_alph_FE2OG_OXY"/>
</dbReference>